<dbReference type="EMBL" id="OX458332">
    <property type="protein sequence ID" value="CAI8768084.1"/>
    <property type="molecule type" value="Genomic_DNA"/>
</dbReference>
<dbReference type="Proteomes" id="UP001158598">
    <property type="component" value="Chromosome"/>
</dbReference>
<organism evidence="1 2">
    <name type="scientific">Methylococcus capsulatus</name>
    <dbReference type="NCBI Taxonomy" id="414"/>
    <lineage>
        <taxon>Bacteria</taxon>
        <taxon>Pseudomonadati</taxon>
        <taxon>Pseudomonadota</taxon>
        <taxon>Gammaproteobacteria</taxon>
        <taxon>Methylococcales</taxon>
        <taxon>Methylococcaceae</taxon>
        <taxon>Methylococcus</taxon>
    </lineage>
</organism>
<gene>
    <name evidence="1" type="ORF">MCNOR_0965</name>
</gene>
<dbReference type="RefSeq" id="WP_017364576.1">
    <property type="nucleotide sequence ID" value="NZ_CP079097.1"/>
</dbReference>
<name>A0AA35XXS0_METCP</name>
<proteinExistence type="predicted"/>
<protein>
    <submittedName>
        <fullName evidence="1">Type I restriction-modification system, M subunit domain protein</fullName>
    </submittedName>
</protein>
<accession>A0AA35XXS0</accession>
<dbReference type="AlphaFoldDB" id="A0AA35XXS0"/>
<evidence type="ECO:0000313" key="1">
    <source>
        <dbReference type="EMBL" id="CAI8768084.1"/>
    </source>
</evidence>
<evidence type="ECO:0000313" key="2">
    <source>
        <dbReference type="Proteomes" id="UP001158598"/>
    </source>
</evidence>
<reference evidence="1" key="1">
    <citation type="submission" date="2023-03" db="EMBL/GenBank/DDBJ databases">
        <authorList>
            <person name="Pearce D."/>
        </authorList>
    </citation>
    <scope>NUCLEOTIDE SEQUENCE</scope>
    <source>
        <strain evidence="1">Mc</strain>
    </source>
</reference>
<sequence>MTGFLDMFWLKDESPSDSDGLPAPAVIAREIVADLEAALDRCRPIGADLGE</sequence>